<dbReference type="InterPro" id="IPR000531">
    <property type="entry name" value="Beta-barrel_TonB"/>
</dbReference>
<keyword evidence="6 11" id="KW-0798">TonB box</keyword>
<protein>
    <submittedName>
        <fullName evidence="15">TonB-dependent receptor</fullName>
    </submittedName>
</protein>
<dbReference type="PANTHER" id="PTHR30069">
    <property type="entry name" value="TONB-DEPENDENT OUTER MEMBRANE RECEPTOR"/>
    <property type="match status" value="1"/>
</dbReference>
<dbReference type="EMBL" id="SOML01000012">
    <property type="protein sequence ID" value="TFD93752.1"/>
    <property type="molecule type" value="Genomic_DNA"/>
</dbReference>
<evidence type="ECO:0000313" key="15">
    <source>
        <dbReference type="EMBL" id="TFD93752.1"/>
    </source>
</evidence>
<dbReference type="GO" id="GO:0015344">
    <property type="term" value="F:siderophore uptake transmembrane transporter activity"/>
    <property type="evidence" value="ECO:0007669"/>
    <property type="project" value="TreeGrafter"/>
</dbReference>
<dbReference type="Gene3D" id="2.40.170.20">
    <property type="entry name" value="TonB-dependent receptor, beta-barrel domain"/>
    <property type="match status" value="1"/>
</dbReference>
<dbReference type="OrthoDB" id="9764669at2"/>
<evidence type="ECO:0000256" key="9">
    <source>
        <dbReference type="ARBA" id="ARBA00023237"/>
    </source>
</evidence>
<gene>
    <name evidence="15" type="ORF">E2605_16490</name>
</gene>
<evidence type="ECO:0000313" key="16">
    <source>
        <dbReference type="Proteomes" id="UP000297861"/>
    </source>
</evidence>
<comment type="subcellular location">
    <subcellularLocation>
        <location evidence="1 10">Cell outer membrane</location>
        <topology evidence="1 10">Multi-pass membrane protein</topology>
    </subcellularLocation>
</comment>
<evidence type="ECO:0000256" key="1">
    <source>
        <dbReference type="ARBA" id="ARBA00004571"/>
    </source>
</evidence>
<evidence type="ECO:0000256" key="11">
    <source>
        <dbReference type="RuleBase" id="RU003357"/>
    </source>
</evidence>
<keyword evidence="7 10" id="KW-0472">Membrane</keyword>
<dbReference type="AlphaFoldDB" id="A0A4Y8KVW0"/>
<keyword evidence="9 10" id="KW-0998">Cell outer membrane</keyword>
<dbReference type="GO" id="GO:0044718">
    <property type="term" value="P:siderophore transmembrane transport"/>
    <property type="evidence" value="ECO:0007669"/>
    <property type="project" value="TreeGrafter"/>
</dbReference>
<keyword evidence="2 10" id="KW-0813">Transport</keyword>
<keyword evidence="5 12" id="KW-0732">Signal</keyword>
<evidence type="ECO:0000256" key="4">
    <source>
        <dbReference type="ARBA" id="ARBA00022692"/>
    </source>
</evidence>
<dbReference type="InterPro" id="IPR037066">
    <property type="entry name" value="Plug_dom_sf"/>
</dbReference>
<feature type="signal peptide" evidence="12">
    <location>
        <begin position="1"/>
        <end position="20"/>
    </location>
</feature>
<evidence type="ECO:0000256" key="3">
    <source>
        <dbReference type="ARBA" id="ARBA00022452"/>
    </source>
</evidence>
<dbReference type="Pfam" id="PF00593">
    <property type="entry name" value="TonB_dep_Rec_b-barrel"/>
    <property type="match status" value="1"/>
</dbReference>
<feature type="domain" description="TonB-dependent receptor-like beta-barrel" evidence="13">
    <location>
        <begin position="451"/>
        <end position="720"/>
    </location>
</feature>
<accession>A0A4Y8KVW0</accession>
<dbReference type="InterPro" id="IPR039426">
    <property type="entry name" value="TonB-dep_rcpt-like"/>
</dbReference>
<dbReference type="InterPro" id="IPR008969">
    <property type="entry name" value="CarboxyPept-like_regulatory"/>
</dbReference>
<evidence type="ECO:0000256" key="8">
    <source>
        <dbReference type="ARBA" id="ARBA00023170"/>
    </source>
</evidence>
<proteinExistence type="inferred from homology"/>
<name>A0A4Y8KVW0_9BACT</name>
<reference evidence="15 16" key="1">
    <citation type="submission" date="2019-03" db="EMBL/GenBank/DDBJ databases">
        <title>San Antonio Military Medical Center submission to MRSN (WRAIR), pending publication.</title>
        <authorList>
            <person name="Blyth D.M."/>
            <person name="Mccarthy S.L."/>
            <person name="Schall S.E."/>
            <person name="Stam J.A."/>
            <person name="Ong A.C."/>
            <person name="Mcgann P.T."/>
        </authorList>
    </citation>
    <scope>NUCLEOTIDE SEQUENCE [LARGE SCALE GENOMIC DNA]</scope>
    <source>
        <strain evidence="15 16">MRSN571793</strain>
    </source>
</reference>
<evidence type="ECO:0000256" key="10">
    <source>
        <dbReference type="PROSITE-ProRule" id="PRU01360"/>
    </source>
</evidence>
<dbReference type="InterPro" id="IPR012910">
    <property type="entry name" value="Plug_dom"/>
</dbReference>
<dbReference type="Pfam" id="PF07715">
    <property type="entry name" value="Plug"/>
    <property type="match status" value="1"/>
</dbReference>
<keyword evidence="3 10" id="KW-1134">Transmembrane beta strand</keyword>
<dbReference type="GO" id="GO:0009279">
    <property type="term" value="C:cell outer membrane"/>
    <property type="evidence" value="ECO:0007669"/>
    <property type="project" value="UniProtKB-SubCell"/>
</dbReference>
<comment type="caution">
    <text evidence="15">The sequence shown here is derived from an EMBL/GenBank/DDBJ whole genome shotgun (WGS) entry which is preliminary data.</text>
</comment>
<keyword evidence="16" id="KW-1185">Reference proteome</keyword>
<keyword evidence="8 15" id="KW-0675">Receptor</keyword>
<evidence type="ECO:0000256" key="7">
    <source>
        <dbReference type="ARBA" id="ARBA00023136"/>
    </source>
</evidence>
<sequence length="760" mass="85501">MFRYIYVVIAILAVTLPSFAQKNAKTKVEGIVRTTDAYPAEYISVSLKGTPYGSVSDSKGYFEFEAPEGEYTMQVYSISAHRKEFPVTIKSGSINRFDDLTIIENKNQLNEVVVTGQFTPQSIQNSIYKVRVISQQQIQQKAATSLQSLLNTEIGIRLSNDMALGETDFEIMGMSGNNVKVLLDGIPMIDRLDKKQSLSQIDINTIERIEIVEGPMSVIYGSDALAGVINVITKGGSAKDGKKLSVGARIQEESIGDEYNFFDKKGIHNEGVNARYAFDNGLFAAGSFTRNRFGGWQGDSTGRKKQWQPKDQYLAGGQIGMSKSNYNLSYRLDYLNENLLTEADINKVNNTTSDKEFIVNRYTHQLQGNWKASNNLTFSLAGSYQDYSRRTRTTNIDLNTGKKTLSTNAGEQDKTTFDAWFGRLMAVWKVRNDLTLQPGVEIQSDNGEGDRMNGAHTITNTAVFLSAEYSPLEWLTIRPGARSSFNSVYDAPWAVPALNVKGKLSGDLDLRASYARGFRAPTLQELYYSFHDSNHNIDGNPDLKAEYSNSYQVSLTWRSIHKEDIRLTNQLTGFFNDFRDRISLTESKENSSYSKYYNIDKYRTLGLTFENNLYWKSLRASLNMSLVGRYNKLYEDQALKDEDMSKFRYSPEVAANISYDWSKVATFSVFYKFTGKRKEYMYDSNDKLDLLGKSSFNWADFTISRPICKLLTATAGIKNIFDITTVRDNTTGGAHSGGTGVSQMACGRSYFVGLSFNFEQ</sequence>
<dbReference type="InterPro" id="IPR036942">
    <property type="entry name" value="Beta-barrel_TonB_sf"/>
</dbReference>
<dbReference type="SUPFAM" id="SSF49464">
    <property type="entry name" value="Carboxypeptidase regulatory domain-like"/>
    <property type="match status" value="1"/>
</dbReference>
<feature type="domain" description="TonB-dependent receptor plug" evidence="14">
    <location>
        <begin position="124"/>
        <end position="228"/>
    </location>
</feature>
<dbReference type="CDD" id="cd01347">
    <property type="entry name" value="ligand_gated_channel"/>
    <property type="match status" value="1"/>
</dbReference>
<dbReference type="Gene3D" id="2.60.40.1120">
    <property type="entry name" value="Carboxypeptidase-like, regulatory domain"/>
    <property type="match status" value="1"/>
</dbReference>
<evidence type="ECO:0000256" key="12">
    <source>
        <dbReference type="SAM" id="SignalP"/>
    </source>
</evidence>
<dbReference type="PANTHER" id="PTHR30069:SF29">
    <property type="entry name" value="HEMOGLOBIN AND HEMOGLOBIN-HAPTOGLOBIN-BINDING PROTEIN 1-RELATED"/>
    <property type="match status" value="1"/>
</dbReference>
<feature type="chain" id="PRO_5021405830" evidence="12">
    <location>
        <begin position="21"/>
        <end position="760"/>
    </location>
</feature>
<evidence type="ECO:0000256" key="6">
    <source>
        <dbReference type="ARBA" id="ARBA00023077"/>
    </source>
</evidence>
<dbReference type="PROSITE" id="PS52016">
    <property type="entry name" value="TONB_DEPENDENT_REC_3"/>
    <property type="match status" value="1"/>
</dbReference>
<dbReference type="RefSeq" id="WP_134437255.1">
    <property type="nucleotide sequence ID" value="NZ_SOML01000012.1"/>
</dbReference>
<comment type="similarity">
    <text evidence="10 11">Belongs to the TonB-dependent receptor family.</text>
</comment>
<dbReference type="STRING" id="1121485.GCA_000426485_02836"/>
<dbReference type="Pfam" id="PF13715">
    <property type="entry name" value="CarbopepD_reg_2"/>
    <property type="match status" value="1"/>
</dbReference>
<dbReference type="SUPFAM" id="SSF56935">
    <property type="entry name" value="Porins"/>
    <property type="match status" value="1"/>
</dbReference>
<evidence type="ECO:0000259" key="14">
    <source>
        <dbReference type="Pfam" id="PF07715"/>
    </source>
</evidence>
<dbReference type="Gene3D" id="2.170.130.10">
    <property type="entry name" value="TonB-dependent receptor, plug domain"/>
    <property type="match status" value="1"/>
</dbReference>
<keyword evidence="4 10" id="KW-0812">Transmembrane</keyword>
<evidence type="ECO:0000256" key="2">
    <source>
        <dbReference type="ARBA" id="ARBA00022448"/>
    </source>
</evidence>
<dbReference type="Proteomes" id="UP000297861">
    <property type="component" value="Unassembled WGS sequence"/>
</dbReference>
<evidence type="ECO:0000256" key="5">
    <source>
        <dbReference type="ARBA" id="ARBA00022729"/>
    </source>
</evidence>
<evidence type="ECO:0000259" key="13">
    <source>
        <dbReference type="Pfam" id="PF00593"/>
    </source>
</evidence>
<organism evidence="15 16">
    <name type="scientific">Dysgonomonas capnocytophagoides</name>
    <dbReference type="NCBI Taxonomy" id="45254"/>
    <lineage>
        <taxon>Bacteria</taxon>
        <taxon>Pseudomonadati</taxon>
        <taxon>Bacteroidota</taxon>
        <taxon>Bacteroidia</taxon>
        <taxon>Bacteroidales</taxon>
        <taxon>Dysgonomonadaceae</taxon>
        <taxon>Dysgonomonas</taxon>
    </lineage>
</organism>